<evidence type="ECO:0000313" key="9">
    <source>
        <dbReference type="Proteomes" id="UP001565368"/>
    </source>
</evidence>
<dbReference type="Pfam" id="PF13640">
    <property type="entry name" value="2OG-FeII_Oxy_3"/>
    <property type="match status" value="1"/>
</dbReference>
<dbReference type="EMBL" id="JBBXJM010000001">
    <property type="protein sequence ID" value="KAL1412279.1"/>
    <property type="molecule type" value="Genomic_DNA"/>
</dbReference>
<evidence type="ECO:0000256" key="5">
    <source>
        <dbReference type="ARBA" id="ARBA00023004"/>
    </source>
</evidence>
<dbReference type="InterPro" id="IPR044862">
    <property type="entry name" value="Pro_4_hyd_alph_FE2OG_OXY"/>
</dbReference>
<dbReference type="PANTHER" id="PTHR33099:SF7">
    <property type="entry name" value="MYND-TYPE DOMAIN-CONTAINING PROTEIN"/>
    <property type="match status" value="1"/>
</dbReference>
<evidence type="ECO:0000256" key="1">
    <source>
        <dbReference type="ARBA" id="ARBA00001961"/>
    </source>
</evidence>
<keyword evidence="3" id="KW-0223">Dioxygenase</keyword>
<evidence type="ECO:0000313" key="8">
    <source>
        <dbReference type="EMBL" id="KAL1412279.1"/>
    </source>
</evidence>
<feature type="compositionally biased region" description="Basic and acidic residues" evidence="6">
    <location>
        <begin position="1"/>
        <end position="11"/>
    </location>
</feature>
<name>A0ABR3QC33_9TREE</name>
<protein>
    <recommendedName>
        <fullName evidence="7">Fe2OG dioxygenase domain-containing protein</fullName>
    </recommendedName>
</protein>
<feature type="domain" description="Fe2OG dioxygenase" evidence="7">
    <location>
        <begin position="160"/>
        <end position="267"/>
    </location>
</feature>
<evidence type="ECO:0000256" key="2">
    <source>
        <dbReference type="ARBA" id="ARBA00022723"/>
    </source>
</evidence>
<evidence type="ECO:0000256" key="4">
    <source>
        <dbReference type="ARBA" id="ARBA00023002"/>
    </source>
</evidence>
<evidence type="ECO:0000256" key="6">
    <source>
        <dbReference type="SAM" id="MobiDB-lite"/>
    </source>
</evidence>
<dbReference type="SMART" id="SM00702">
    <property type="entry name" value="P4Hc"/>
    <property type="match status" value="1"/>
</dbReference>
<organism evidence="8 9">
    <name type="scientific">Vanrija albida</name>
    <dbReference type="NCBI Taxonomy" id="181172"/>
    <lineage>
        <taxon>Eukaryota</taxon>
        <taxon>Fungi</taxon>
        <taxon>Dikarya</taxon>
        <taxon>Basidiomycota</taxon>
        <taxon>Agaricomycotina</taxon>
        <taxon>Tremellomycetes</taxon>
        <taxon>Trichosporonales</taxon>
        <taxon>Trichosporonaceae</taxon>
        <taxon>Vanrija</taxon>
    </lineage>
</organism>
<dbReference type="InterPro" id="IPR005123">
    <property type="entry name" value="Oxoglu/Fe-dep_dioxygenase_dom"/>
</dbReference>
<comment type="caution">
    <text evidence="8">The sequence shown here is derived from an EMBL/GenBank/DDBJ whole genome shotgun (WGS) entry which is preliminary data.</text>
</comment>
<dbReference type="PROSITE" id="PS51471">
    <property type="entry name" value="FE2OG_OXY"/>
    <property type="match status" value="1"/>
</dbReference>
<feature type="region of interest" description="Disordered" evidence="6">
    <location>
        <begin position="458"/>
        <end position="479"/>
    </location>
</feature>
<dbReference type="PANTHER" id="PTHR33099">
    <property type="entry name" value="FE2OG DIOXYGENASE DOMAIN-CONTAINING PROTEIN"/>
    <property type="match status" value="1"/>
</dbReference>
<comment type="cofactor">
    <cofactor evidence="1">
        <name>L-ascorbate</name>
        <dbReference type="ChEBI" id="CHEBI:38290"/>
    </cofactor>
</comment>
<keyword evidence="5" id="KW-0408">Iron</keyword>
<keyword evidence="4" id="KW-0560">Oxidoreductase</keyword>
<evidence type="ECO:0000259" key="7">
    <source>
        <dbReference type="PROSITE" id="PS51471"/>
    </source>
</evidence>
<gene>
    <name evidence="8" type="ORF">Q8F55_000023</name>
</gene>
<keyword evidence="2" id="KW-0479">Metal-binding</keyword>
<evidence type="ECO:0000256" key="3">
    <source>
        <dbReference type="ARBA" id="ARBA00022964"/>
    </source>
</evidence>
<sequence length="479" mass="53310">MSDASDSRTFDIADQPPPKKQKKSEYEWYDRAYAKASKYWDDPPEDDPTSVIAATLEDKFLHAARPFACTGTIDMVGALEKVKVYYTGPDGEASVNLPLNTADADALHAAGQLSMFGRDGGNVYDESYRLAREHRPPQVAISADPVLVGDILPFVRQHLGIDRPLRAVLYKVNTYSAGGFFGAHRDTPKGTDHIGTITVCLPSEFEGGELVVRHGGKEVKSEWSSQVRPTADKPARLGWMFLYSDCDHEVLPVTSGTRVTLAYDVFASQGMEGEQVKYSDAAELTDALRAAYQNLDFLPDGGHIAFAMQHSYPHTRCDELADEALVKEFKGGDMVWLRAVQDAQLDWRLLGVYSDSMEDDPKSYETDAEPYRFKGRDLPAQEGFMYLQDALFGSDYCPNPKWFFDNKDVAWITLPICWGGRNSYMSYGNEWCAEATYVNVALVAKIPTAEEREAALNGGVVVEKATPEPKQDNDEEQQE</sequence>
<dbReference type="InterPro" id="IPR006620">
    <property type="entry name" value="Pro_4_hyd_alph"/>
</dbReference>
<reference evidence="8 9" key="1">
    <citation type="submission" date="2023-08" db="EMBL/GenBank/DDBJ databases">
        <title>Annotated Genome Sequence of Vanrija albida AlHP1.</title>
        <authorList>
            <person name="Herzog R."/>
        </authorList>
    </citation>
    <scope>NUCLEOTIDE SEQUENCE [LARGE SCALE GENOMIC DNA]</scope>
    <source>
        <strain evidence="8 9">AlHP1</strain>
    </source>
</reference>
<proteinExistence type="predicted"/>
<feature type="region of interest" description="Disordered" evidence="6">
    <location>
        <begin position="1"/>
        <end position="26"/>
    </location>
</feature>
<dbReference type="Gene3D" id="2.60.120.620">
    <property type="entry name" value="q2cbj1_9rhob like domain"/>
    <property type="match status" value="1"/>
</dbReference>
<dbReference type="RefSeq" id="XP_069212223.1">
    <property type="nucleotide sequence ID" value="XM_069348679.1"/>
</dbReference>
<keyword evidence="9" id="KW-1185">Reference proteome</keyword>
<dbReference type="Proteomes" id="UP001565368">
    <property type="component" value="Unassembled WGS sequence"/>
</dbReference>
<dbReference type="GeneID" id="95981066"/>
<accession>A0ABR3QC33</accession>